<dbReference type="InterPro" id="IPR036259">
    <property type="entry name" value="MFS_trans_sf"/>
</dbReference>
<sequence length="146" mass="16573">MQKFNKLSALMNKQMKPSGIIRLWGRFRFLWNFAAVYVSIWVLIFSAITAYATTLAPWLRDIIGINIPFYAFVAVIVVSLIIALIIEHKVTVPGQIAVTNEQIYKQDNPLVRDIADLKKDTVGLKKDIAALRKEIAGWRASNEINK</sequence>
<name>X1FMI6_9ZZZZ</name>
<dbReference type="EMBL" id="BARU01008928">
    <property type="protein sequence ID" value="GAH46187.1"/>
    <property type="molecule type" value="Genomic_DNA"/>
</dbReference>
<keyword evidence="1" id="KW-0472">Membrane</keyword>
<comment type="caution">
    <text evidence="2">The sequence shown here is derived from an EMBL/GenBank/DDBJ whole genome shotgun (WGS) entry which is preliminary data.</text>
</comment>
<evidence type="ECO:0000256" key="1">
    <source>
        <dbReference type="SAM" id="Phobius"/>
    </source>
</evidence>
<dbReference type="SUPFAM" id="SSF103473">
    <property type="entry name" value="MFS general substrate transporter"/>
    <property type="match status" value="1"/>
</dbReference>
<proteinExistence type="predicted"/>
<organism evidence="2">
    <name type="scientific">marine sediment metagenome</name>
    <dbReference type="NCBI Taxonomy" id="412755"/>
    <lineage>
        <taxon>unclassified sequences</taxon>
        <taxon>metagenomes</taxon>
        <taxon>ecological metagenomes</taxon>
    </lineage>
</organism>
<keyword evidence="1" id="KW-1133">Transmembrane helix</keyword>
<keyword evidence="1" id="KW-0812">Transmembrane</keyword>
<evidence type="ECO:0000313" key="2">
    <source>
        <dbReference type="EMBL" id="GAH46187.1"/>
    </source>
</evidence>
<accession>X1FMI6</accession>
<dbReference type="Gene3D" id="1.20.5.170">
    <property type="match status" value="1"/>
</dbReference>
<reference evidence="2" key="1">
    <citation type="journal article" date="2014" name="Front. Microbiol.">
        <title>High frequency of phylogenetically diverse reductive dehalogenase-homologous genes in deep subseafloor sedimentary metagenomes.</title>
        <authorList>
            <person name="Kawai M."/>
            <person name="Futagami T."/>
            <person name="Toyoda A."/>
            <person name="Takaki Y."/>
            <person name="Nishi S."/>
            <person name="Hori S."/>
            <person name="Arai W."/>
            <person name="Tsubouchi T."/>
            <person name="Morono Y."/>
            <person name="Uchiyama I."/>
            <person name="Ito T."/>
            <person name="Fujiyama A."/>
            <person name="Inagaki F."/>
            <person name="Takami H."/>
        </authorList>
    </citation>
    <scope>NUCLEOTIDE SEQUENCE</scope>
    <source>
        <strain evidence="2">Expedition CK06-06</strain>
    </source>
</reference>
<gene>
    <name evidence="2" type="ORF">S03H2_17326</name>
</gene>
<dbReference type="AlphaFoldDB" id="X1FMI6"/>
<feature type="transmembrane region" description="Helical" evidence="1">
    <location>
        <begin position="29"/>
        <end position="51"/>
    </location>
</feature>
<feature type="transmembrane region" description="Helical" evidence="1">
    <location>
        <begin position="63"/>
        <end position="86"/>
    </location>
</feature>
<protein>
    <submittedName>
        <fullName evidence="2">Uncharacterized protein</fullName>
    </submittedName>
</protein>